<gene>
    <name evidence="9" type="ORF">BJ970_006365</name>
</gene>
<keyword evidence="2" id="KW-0813">Transport</keyword>
<dbReference type="EMBL" id="JACHIW010000002">
    <property type="protein sequence ID" value="MBB5158766.1"/>
    <property type="molecule type" value="Genomic_DNA"/>
</dbReference>
<dbReference type="Pfam" id="PF13370">
    <property type="entry name" value="Fer4_13"/>
    <property type="match status" value="1"/>
</dbReference>
<dbReference type="Proteomes" id="UP000584374">
    <property type="component" value="Unassembled WGS sequence"/>
</dbReference>
<evidence type="ECO:0000256" key="2">
    <source>
        <dbReference type="ARBA" id="ARBA00022448"/>
    </source>
</evidence>
<dbReference type="AlphaFoldDB" id="A0A840QEB1"/>
<evidence type="ECO:0000256" key="7">
    <source>
        <dbReference type="ARBA" id="ARBA00023291"/>
    </source>
</evidence>
<dbReference type="PROSITE" id="PS51379">
    <property type="entry name" value="4FE4S_FER_2"/>
    <property type="match status" value="1"/>
</dbReference>
<evidence type="ECO:0000259" key="8">
    <source>
        <dbReference type="PROSITE" id="PS51379"/>
    </source>
</evidence>
<organism evidence="9 10">
    <name type="scientific">Saccharopolyspora phatthalungensis</name>
    <dbReference type="NCBI Taxonomy" id="664693"/>
    <lineage>
        <taxon>Bacteria</taxon>
        <taxon>Bacillati</taxon>
        <taxon>Actinomycetota</taxon>
        <taxon>Actinomycetes</taxon>
        <taxon>Pseudonocardiales</taxon>
        <taxon>Pseudonocardiaceae</taxon>
        <taxon>Saccharopolyspora</taxon>
    </lineage>
</organism>
<keyword evidence="3" id="KW-0479">Metal-binding</keyword>
<keyword evidence="4" id="KW-0249">Electron transport</keyword>
<name>A0A840QEB1_9PSEU</name>
<evidence type="ECO:0000313" key="10">
    <source>
        <dbReference type="Proteomes" id="UP000584374"/>
    </source>
</evidence>
<dbReference type="SUPFAM" id="SSF54862">
    <property type="entry name" value="4Fe-4S ferredoxins"/>
    <property type="match status" value="1"/>
</dbReference>
<evidence type="ECO:0000256" key="6">
    <source>
        <dbReference type="ARBA" id="ARBA00023014"/>
    </source>
</evidence>
<reference evidence="9 10" key="1">
    <citation type="submission" date="2020-08" db="EMBL/GenBank/DDBJ databases">
        <title>Sequencing the genomes of 1000 actinobacteria strains.</title>
        <authorList>
            <person name="Klenk H.-P."/>
        </authorList>
    </citation>
    <scope>NUCLEOTIDE SEQUENCE [LARGE SCALE GENOMIC DNA]</scope>
    <source>
        <strain evidence="9 10">DSM 45584</strain>
    </source>
</reference>
<proteinExistence type="predicted"/>
<keyword evidence="6" id="KW-0411">Iron-sulfur</keyword>
<dbReference type="RefSeq" id="WP_184730733.1">
    <property type="nucleotide sequence ID" value="NZ_JACHIW010000002.1"/>
</dbReference>
<evidence type="ECO:0000256" key="5">
    <source>
        <dbReference type="ARBA" id="ARBA00023004"/>
    </source>
</evidence>
<dbReference type="InterPro" id="IPR017896">
    <property type="entry name" value="4Fe4S_Fe-S-bd"/>
</dbReference>
<dbReference type="Gene3D" id="3.30.70.20">
    <property type="match status" value="1"/>
</dbReference>
<sequence length="65" mass="6890">MRISAEKTRCIGAGHCVRAAPDLFDADEDGLVTVSNPDPDPSRADILRDVVGLCPNAAITLQEDP</sequence>
<keyword evidence="7" id="KW-0003">3Fe-4S</keyword>
<feature type="domain" description="4Fe-4S ferredoxin-type" evidence="8">
    <location>
        <begin position="1"/>
        <end position="29"/>
    </location>
</feature>
<dbReference type="PANTHER" id="PTHR36923">
    <property type="entry name" value="FERREDOXIN"/>
    <property type="match status" value="1"/>
</dbReference>
<evidence type="ECO:0000313" key="9">
    <source>
        <dbReference type="EMBL" id="MBB5158766.1"/>
    </source>
</evidence>
<evidence type="ECO:0000256" key="4">
    <source>
        <dbReference type="ARBA" id="ARBA00022982"/>
    </source>
</evidence>
<keyword evidence="10" id="KW-1185">Reference proteome</keyword>
<comment type="caution">
    <text evidence="9">The sequence shown here is derived from an EMBL/GenBank/DDBJ whole genome shotgun (WGS) entry which is preliminary data.</text>
</comment>
<dbReference type="InterPro" id="IPR051269">
    <property type="entry name" value="Fe-S_cluster_ET"/>
</dbReference>
<dbReference type="GO" id="GO:0051538">
    <property type="term" value="F:3 iron, 4 sulfur cluster binding"/>
    <property type="evidence" value="ECO:0007669"/>
    <property type="project" value="UniProtKB-KW"/>
</dbReference>
<keyword evidence="5" id="KW-0408">Iron</keyword>
<comment type="cofactor">
    <cofactor evidence="1">
        <name>[3Fe-4S] cluster</name>
        <dbReference type="ChEBI" id="CHEBI:21137"/>
    </cofactor>
</comment>
<accession>A0A840QEB1</accession>
<dbReference type="GO" id="GO:0046872">
    <property type="term" value="F:metal ion binding"/>
    <property type="evidence" value="ECO:0007669"/>
    <property type="project" value="UniProtKB-KW"/>
</dbReference>
<evidence type="ECO:0000256" key="3">
    <source>
        <dbReference type="ARBA" id="ARBA00022723"/>
    </source>
</evidence>
<dbReference type="PANTHER" id="PTHR36923:SF3">
    <property type="entry name" value="FERREDOXIN"/>
    <property type="match status" value="1"/>
</dbReference>
<evidence type="ECO:0000256" key="1">
    <source>
        <dbReference type="ARBA" id="ARBA00001927"/>
    </source>
</evidence>
<protein>
    <submittedName>
        <fullName evidence="9">Ferredoxin</fullName>
    </submittedName>
</protein>